<feature type="region of interest" description="Disordered" evidence="1">
    <location>
        <begin position="579"/>
        <end position="678"/>
    </location>
</feature>
<feature type="compositionally biased region" description="Polar residues" evidence="1">
    <location>
        <begin position="241"/>
        <end position="257"/>
    </location>
</feature>
<feature type="compositionally biased region" description="Gly residues" evidence="1">
    <location>
        <begin position="618"/>
        <end position="631"/>
    </location>
</feature>
<feature type="compositionally biased region" description="Acidic residues" evidence="1">
    <location>
        <begin position="955"/>
        <end position="977"/>
    </location>
</feature>
<evidence type="ECO:0000313" key="2">
    <source>
        <dbReference type="EMBL" id="KAL0066095.1"/>
    </source>
</evidence>
<feature type="compositionally biased region" description="Polar residues" evidence="1">
    <location>
        <begin position="980"/>
        <end position="991"/>
    </location>
</feature>
<dbReference type="EMBL" id="JBBXMP010000039">
    <property type="protein sequence ID" value="KAL0066095.1"/>
    <property type="molecule type" value="Genomic_DNA"/>
</dbReference>
<feature type="region of interest" description="Disordered" evidence="1">
    <location>
        <begin position="154"/>
        <end position="187"/>
    </location>
</feature>
<feature type="compositionally biased region" description="Basic and acidic residues" evidence="1">
    <location>
        <begin position="445"/>
        <end position="459"/>
    </location>
</feature>
<reference evidence="2 3" key="1">
    <citation type="submission" date="2024-05" db="EMBL/GenBank/DDBJ databases">
        <title>A draft genome resource for the thread blight pathogen Marasmius tenuissimus strain MS-2.</title>
        <authorList>
            <person name="Yulfo-Soto G.E."/>
            <person name="Baruah I.K."/>
            <person name="Amoako-Attah I."/>
            <person name="Bukari Y."/>
            <person name="Meinhardt L.W."/>
            <person name="Bailey B.A."/>
            <person name="Cohen S.P."/>
        </authorList>
    </citation>
    <scope>NUCLEOTIDE SEQUENCE [LARGE SCALE GENOMIC DNA]</scope>
    <source>
        <strain evidence="2 3">MS-2</strain>
    </source>
</reference>
<feature type="region of interest" description="Disordered" evidence="1">
    <location>
        <begin position="235"/>
        <end position="271"/>
    </location>
</feature>
<protein>
    <submittedName>
        <fullName evidence="2">Uncharacterized protein</fullName>
    </submittedName>
</protein>
<feature type="region of interest" description="Disordered" evidence="1">
    <location>
        <begin position="428"/>
        <end position="484"/>
    </location>
</feature>
<feature type="compositionally biased region" description="Low complexity" evidence="1">
    <location>
        <begin position="758"/>
        <end position="775"/>
    </location>
</feature>
<feature type="compositionally biased region" description="Polar residues" evidence="1">
    <location>
        <begin position="154"/>
        <end position="183"/>
    </location>
</feature>
<keyword evidence="3" id="KW-1185">Reference proteome</keyword>
<feature type="region of interest" description="Disordered" evidence="1">
    <location>
        <begin position="1"/>
        <end position="56"/>
    </location>
</feature>
<feature type="compositionally biased region" description="Low complexity" evidence="1">
    <location>
        <begin position="819"/>
        <end position="834"/>
    </location>
</feature>
<feature type="compositionally biased region" description="Pro residues" evidence="1">
    <location>
        <begin position="294"/>
        <end position="303"/>
    </location>
</feature>
<feature type="compositionally biased region" description="Basic and acidic residues" evidence="1">
    <location>
        <begin position="588"/>
        <end position="605"/>
    </location>
</feature>
<feature type="region of interest" description="Disordered" evidence="1">
    <location>
        <begin position="752"/>
        <end position="846"/>
    </location>
</feature>
<sequence>MYSTTNTAPRRVKPLPKRRRTGSISTPAAPSNPPSIDLNHYGYPNAHASSTNGTHATAYHSLPSSLQSLQFPLPQNLASSLQSLPNLHSVPPLPLNLPPTPPIPSSLPISDELLNQWKNYCMPLLGSAADALLSAGGFGGQVYSGGRTGNGTASGVVNSANGASGSDGPTANPSPNGTANGGESNIPGITLPLPLSLNFPLPLNQATPQPTSQSIAQLESYISLASAAVAAQHGTPAANVPQLTSKPSQSRGSQNDGQTQQSSQTSPQSQLDPVAAAAYLQHLNATLRAAGLPGPFPPTPAATPRPKSNDTASAHRRPREAISRTSSTYPDRETDEEDSHSRVSVSVSVSEVDEEYDRDREYRDRERDYREDELDDRDDDRGNGRNNTKKRKVPGLTSRSGSGVIASGGQGGSLGAYGTTGSALVDGTAGVEDGDGGLGAGGGGKGEEMLEGNRVREIEYTGEMGRTHGYARAGKTPSGLRKRPAMSRVTMAGIQHKTRKRQLASVLLRGVGNGGIESTFNGDASTLDYSVPLSPARDSSKEVVKISHPTTTPASTEIALDQMLSDLTGLGLYSYPSLGSANNLNNPLKEKPKVKVRLSKRENVRKARNLKAQENQGPQGGAIGKSGGVGGKANKENLNQTTSSPSGKKKKKKGGAAAAARVEPVKGNAGGRDAGDGALEKGILVPKSKFTFMCRNATSDRLLSTKDEVKFLRGRFEAELSRQTAKLAGEAKAKAKANDIELDGRGAKKRIASGALGSNSPIPVTSSTVTTATPSMDDLSQPSTPSKNASKKKKKKRSALANASNPHHLRNYVPSRVPGVGVNNTQNANANDGNELGPPPTRFLNAQIRSGKNGKADSTASVDTASNVNNLTQPGEEWICAFCEYELFYGDDADFRKAVRKRKAILKRRKRAREKAADKASGEAGRRVRERQRELEKEQFNQAQTTQSQQPVADPDGDPESEAYDEDEYEEDDEGYEESVGQTATSGVAYG</sequence>
<organism evidence="2 3">
    <name type="scientific">Marasmius tenuissimus</name>
    <dbReference type="NCBI Taxonomy" id="585030"/>
    <lineage>
        <taxon>Eukaryota</taxon>
        <taxon>Fungi</taxon>
        <taxon>Dikarya</taxon>
        <taxon>Basidiomycota</taxon>
        <taxon>Agaricomycotina</taxon>
        <taxon>Agaricomycetes</taxon>
        <taxon>Agaricomycetidae</taxon>
        <taxon>Agaricales</taxon>
        <taxon>Marasmiineae</taxon>
        <taxon>Marasmiaceae</taxon>
        <taxon>Marasmius</taxon>
    </lineage>
</organism>
<feature type="compositionally biased region" description="Basic and acidic residues" evidence="1">
    <location>
        <begin position="357"/>
        <end position="370"/>
    </location>
</feature>
<proteinExistence type="predicted"/>
<feature type="compositionally biased region" description="Basic and acidic residues" evidence="1">
    <location>
        <begin position="914"/>
        <end position="939"/>
    </location>
</feature>
<feature type="compositionally biased region" description="Basic residues" evidence="1">
    <location>
        <begin position="789"/>
        <end position="798"/>
    </location>
</feature>
<evidence type="ECO:0000256" key="1">
    <source>
        <dbReference type="SAM" id="MobiDB-lite"/>
    </source>
</evidence>
<feature type="compositionally biased region" description="Low complexity" evidence="1">
    <location>
        <begin position="258"/>
        <end position="270"/>
    </location>
</feature>
<feature type="region of interest" description="Disordered" evidence="1">
    <location>
        <begin position="290"/>
        <end position="413"/>
    </location>
</feature>
<feature type="compositionally biased region" description="Low complexity" evidence="1">
    <location>
        <begin position="940"/>
        <end position="950"/>
    </location>
</feature>
<feature type="region of interest" description="Disordered" evidence="1">
    <location>
        <begin position="908"/>
        <end position="991"/>
    </location>
</feature>
<evidence type="ECO:0000313" key="3">
    <source>
        <dbReference type="Proteomes" id="UP001437256"/>
    </source>
</evidence>
<feature type="compositionally biased region" description="Basic residues" evidence="1">
    <location>
        <begin position="10"/>
        <end position="21"/>
    </location>
</feature>
<dbReference type="Proteomes" id="UP001437256">
    <property type="component" value="Unassembled WGS sequence"/>
</dbReference>
<comment type="caution">
    <text evidence="2">The sequence shown here is derived from an EMBL/GenBank/DDBJ whole genome shotgun (WGS) entry which is preliminary data.</text>
</comment>
<name>A0ABR2ZXT3_9AGAR</name>
<accession>A0ABR2ZXT3</accession>
<feature type="compositionally biased region" description="Polar residues" evidence="1">
    <location>
        <begin position="636"/>
        <end position="646"/>
    </location>
</feature>
<gene>
    <name evidence="2" type="ORF">AAF712_006926</name>
</gene>